<feature type="transmembrane region" description="Helical" evidence="1">
    <location>
        <begin position="166"/>
        <end position="186"/>
    </location>
</feature>
<comment type="caution">
    <text evidence="2">The sequence shown here is derived from an EMBL/GenBank/DDBJ whole genome shotgun (WGS) entry which is preliminary data.</text>
</comment>
<feature type="transmembrane region" description="Helical" evidence="1">
    <location>
        <begin position="198"/>
        <end position="222"/>
    </location>
</feature>
<evidence type="ECO:0000313" key="2">
    <source>
        <dbReference type="EMBL" id="MCA9307950.1"/>
    </source>
</evidence>
<name>A0A955EC24_UNCKA</name>
<gene>
    <name evidence="2" type="ORF">KC980_00390</name>
</gene>
<feature type="transmembrane region" description="Helical" evidence="1">
    <location>
        <begin position="102"/>
        <end position="127"/>
    </location>
</feature>
<keyword evidence="1" id="KW-0472">Membrane</keyword>
<dbReference type="AlphaFoldDB" id="A0A955EC24"/>
<proteinExistence type="predicted"/>
<keyword evidence="1" id="KW-0812">Transmembrane</keyword>
<feature type="transmembrane region" description="Helical" evidence="1">
    <location>
        <begin position="139"/>
        <end position="160"/>
    </location>
</feature>
<feature type="transmembrane region" description="Helical" evidence="1">
    <location>
        <begin position="45"/>
        <end position="64"/>
    </location>
</feature>
<reference evidence="2" key="2">
    <citation type="journal article" date="2021" name="Microbiome">
        <title>Successional dynamics and alternative stable states in a saline activated sludge microbial community over 9 years.</title>
        <authorList>
            <person name="Wang Y."/>
            <person name="Ye J."/>
            <person name="Ju F."/>
            <person name="Liu L."/>
            <person name="Boyd J.A."/>
            <person name="Deng Y."/>
            <person name="Parks D.H."/>
            <person name="Jiang X."/>
            <person name="Yin X."/>
            <person name="Woodcroft B.J."/>
            <person name="Tyson G.W."/>
            <person name="Hugenholtz P."/>
            <person name="Polz M.F."/>
            <person name="Zhang T."/>
        </authorList>
    </citation>
    <scope>NUCLEOTIDE SEQUENCE</scope>
    <source>
        <strain evidence="2">HKST-UBA79</strain>
    </source>
</reference>
<accession>A0A955EC24</accession>
<sequence length="277" mass="31331">MQGFLNFFKEPTITNALLSKKHRYLVFSVAVFSLIYLYSEAVLRISMGLSLLVVLVTLLGSIAVQYPNIAKQNIPYILLMPYHFIAGILLSIHLFPNLALPIKFVLFFAVGVLSYILSLMTNIFLVVHERQKLVPLYRVANTWAQILVVIVAIPYFTGIFKLEFNPLLQNFIVALSGFSFVLYMFWTQRYDPDSIDISLVEQVVDSLQVATGMFFAGLAVAFLPTESFLRGVFVAAVLMAGYGYMESHYKNSITRKLVVQYSLIVLLFLVILLISQN</sequence>
<keyword evidence="1" id="KW-1133">Transmembrane helix</keyword>
<evidence type="ECO:0000256" key="1">
    <source>
        <dbReference type="SAM" id="Phobius"/>
    </source>
</evidence>
<protein>
    <submittedName>
        <fullName evidence="2">Uncharacterized protein</fullName>
    </submittedName>
</protein>
<evidence type="ECO:0000313" key="3">
    <source>
        <dbReference type="Proteomes" id="UP000740557"/>
    </source>
</evidence>
<dbReference type="Proteomes" id="UP000740557">
    <property type="component" value="Unassembled WGS sequence"/>
</dbReference>
<feature type="transmembrane region" description="Helical" evidence="1">
    <location>
        <begin position="228"/>
        <end position="245"/>
    </location>
</feature>
<organism evidence="2 3">
    <name type="scientific">candidate division WWE3 bacterium</name>
    <dbReference type="NCBI Taxonomy" id="2053526"/>
    <lineage>
        <taxon>Bacteria</taxon>
        <taxon>Katanobacteria</taxon>
    </lineage>
</organism>
<reference evidence="2" key="1">
    <citation type="submission" date="2020-04" db="EMBL/GenBank/DDBJ databases">
        <authorList>
            <person name="Zhang T."/>
        </authorList>
    </citation>
    <scope>NUCLEOTIDE SEQUENCE</scope>
    <source>
        <strain evidence="2">HKST-UBA79</strain>
    </source>
</reference>
<dbReference type="EMBL" id="JAGQNX010000008">
    <property type="protein sequence ID" value="MCA9307950.1"/>
    <property type="molecule type" value="Genomic_DNA"/>
</dbReference>
<feature type="transmembrane region" description="Helical" evidence="1">
    <location>
        <begin position="76"/>
        <end position="96"/>
    </location>
</feature>
<feature type="transmembrane region" description="Helical" evidence="1">
    <location>
        <begin position="21"/>
        <end position="39"/>
    </location>
</feature>
<feature type="transmembrane region" description="Helical" evidence="1">
    <location>
        <begin position="257"/>
        <end position="275"/>
    </location>
</feature>